<evidence type="ECO:0000313" key="2">
    <source>
        <dbReference type="EMBL" id="SDH33544.1"/>
    </source>
</evidence>
<dbReference type="PANTHER" id="PTHR40278:SF2">
    <property type="entry name" value="TYPE IV PILUS INNER MEMBRANE COMPONENT PILN"/>
    <property type="match status" value="1"/>
</dbReference>
<name>A0A1G8BKI4_9VIBR</name>
<dbReference type="InterPro" id="IPR052534">
    <property type="entry name" value="Extracell_DNA_Util/SecSys_Comp"/>
</dbReference>
<feature type="transmembrane region" description="Helical" evidence="1">
    <location>
        <begin position="21"/>
        <end position="44"/>
    </location>
</feature>
<gene>
    <name evidence="2" type="ORF">SAMN04488136_113111</name>
</gene>
<keyword evidence="1" id="KW-1133">Transmembrane helix</keyword>
<dbReference type="AlphaFoldDB" id="A0A1G8BKI4"/>
<dbReference type="OrthoDB" id="5296173at2"/>
<evidence type="ECO:0000313" key="3">
    <source>
        <dbReference type="Proteomes" id="UP000198854"/>
    </source>
</evidence>
<dbReference type="RefSeq" id="WP_093274200.1">
    <property type="nucleotide sequence ID" value="NZ_FNDD01000013.1"/>
</dbReference>
<evidence type="ECO:0000256" key="1">
    <source>
        <dbReference type="SAM" id="Phobius"/>
    </source>
</evidence>
<accession>A0A1G8BKI4</accession>
<organism evidence="2 3">
    <name type="scientific">Vibrio xiamenensis</name>
    <dbReference type="NCBI Taxonomy" id="861298"/>
    <lineage>
        <taxon>Bacteria</taxon>
        <taxon>Pseudomonadati</taxon>
        <taxon>Pseudomonadota</taxon>
        <taxon>Gammaproteobacteria</taxon>
        <taxon>Vibrionales</taxon>
        <taxon>Vibrionaceae</taxon>
        <taxon>Vibrio</taxon>
    </lineage>
</organism>
<protein>
    <submittedName>
        <fullName evidence="2">Type IV pilus assembly protein PilN</fullName>
    </submittedName>
</protein>
<proteinExistence type="predicted"/>
<dbReference type="InterPro" id="IPR007813">
    <property type="entry name" value="PilN"/>
</dbReference>
<keyword evidence="1" id="KW-0472">Membrane</keyword>
<keyword evidence="3" id="KW-1185">Reference proteome</keyword>
<keyword evidence="1" id="KW-0812">Transmembrane</keyword>
<dbReference type="PANTHER" id="PTHR40278">
    <property type="entry name" value="DNA UTILIZATION PROTEIN HOFN"/>
    <property type="match status" value="1"/>
</dbReference>
<dbReference type="Proteomes" id="UP000198854">
    <property type="component" value="Unassembled WGS sequence"/>
</dbReference>
<dbReference type="Pfam" id="PF05137">
    <property type="entry name" value="PilN"/>
    <property type="match status" value="1"/>
</dbReference>
<dbReference type="GO" id="GO:0043683">
    <property type="term" value="P:type IV pilus assembly"/>
    <property type="evidence" value="ECO:0007669"/>
    <property type="project" value="TreeGrafter"/>
</dbReference>
<reference evidence="2 3" key="1">
    <citation type="submission" date="2016-10" db="EMBL/GenBank/DDBJ databases">
        <authorList>
            <person name="de Groot N.N."/>
        </authorList>
    </citation>
    <scope>NUCLEOTIDE SEQUENCE [LARGE SCALE GENOMIC DNA]</scope>
    <source>
        <strain evidence="2 3">CGMCC 1.10228</strain>
    </source>
</reference>
<dbReference type="STRING" id="861298.SAMN04488136_113111"/>
<sequence>MLDNINLLPWREMARRRYKRQFWTCFVAAMLVILLVVWGIGAVLDGQVTLQNQRVATLNQYLRDQQSEQSHYQQRQQRYQLLNEQLQTLQRFHHQQHAPIQVMTLLTRLISDGVYLDKLEVNRNRVSLAGISDSTQNLTSTVSQLESNERVAELKIHRIEHDSMRFRQRYARFELSFTLQSRAVIQGGEQ</sequence>
<dbReference type="EMBL" id="FNDD01000013">
    <property type="protein sequence ID" value="SDH33544.1"/>
    <property type="molecule type" value="Genomic_DNA"/>
</dbReference>
<dbReference type="GO" id="GO:0043107">
    <property type="term" value="P:type IV pilus-dependent motility"/>
    <property type="evidence" value="ECO:0007669"/>
    <property type="project" value="TreeGrafter"/>
</dbReference>